<evidence type="ECO:0000313" key="1">
    <source>
        <dbReference type="EMBL" id="KAJ4719495.1"/>
    </source>
</evidence>
<name>A0ACC1Y7C9_MELAZ</name>
<comment type="caution">
    <text evidence="1">The sequence shown here is derived from an EMBL/GenBank/DDBJ whole genome shotgun (WGS) entry which is preliminary data.</text>
</comment>
<sequence>MESNDNSKIGSSSSSTEDPNPCPICLAPVVQVSYLDKCFHKFCYNCIVRWTKVVASKQSSLLSSVKCPLCKTENFSIIHGWDGSNFQRHYISQVFGDNFFFSKVHRYRLQCYYTEPGIVSDIFNVLRYWKSRKYLQSNQWLQSWLRREIQALMQEEDVEVVVHHILGVVDSFLKRNDQHRQRETPETKQEEFKALITDAARPFLMARTERFVNEMQLFLASGLNIEAYDAVYMQRLGWNTPQVSHESAEMESSVQTPVVPYLHIFDEDSDEID</sequence>
<dbReference type="Proteomes" id="UP001164539">
    <property type="component" value="Chromosome 4"/>
</dbReference>
<proteinExistence type="predicted"/>
<gene>
    <name evidence="1" type="ORF">OWV82_007465</name>
</gene>
<accession>A0ACC1Y7C9</accession>
<evidence type="ECO:0000313" key="2">
    <source>
        <dbReference type="Proteomes" id="UP001164539"/>
    </source>
</evidence>
<keyword evidence="2" id="KW-1185">Reference proteome</keyword>
<organism evidence="1 2">
    <name type="scientific">Melia azedarach</name>
    <name type="common">Chinaberry tree</name>
    <dbReference type="NCBI Taxonomy" id="155640"/>
    <lineage>
        <taxon>Eukaryota</taxon>
        <taxon>Viridiplantae</taxon>
        <taxon>Streptophyta</taxon>
        <taxon>Embryophyta</taxon>
        <taxon>Tracheophyta</taxon>
        <taxon>Spermatophyta</taxon>
        <taxon>Magnoliopsida</taxon>
        <taxon>eudicotyledons</taxon>
        <taxon>Gunneridae</taxon>
        <taxon>Pentapetalae</taxon>
        <taxon>rosids</taxon>
        <taxon>malvids</taxon>
        <taxon>Sapindales</taxon>
        <taxon>Meliaceae</taxon>
        <taxon>Melia</taxon>
    </lineage>
</organism>
<protein>
    <submittedName>
        <fullName evidence="1">RING zinc finger family protein</fullName>
    </submittedName>
</protein>
<dbReference type="EMBL" id="CM051397">
    <property type="protein sequence ID" value="KAJ4719495.1"/>
    <property type="molecule type" value="Genomic_DNA"/>
</dbReference>
<reference evidence="1 2" key="1">
    <citation type="journal article" date="2023" name="Science">
        <title>Complex scaffold remodeling in plant triterpene biosynthesis.</title>
        <authorList>
            <person name="De La Pena R."/>
            <person name="Hodgson H."/>
            <person name="Liu J.C."/>
            <person name="Stephenson M.J."/>
            <person name="Martin A.C."/>
            <person name="Owen C."/>
            <person name="Harkess A."/>
            <person name="Leebens-Mack J."/>
            <person name="Jimenez L.E."/>
            <person name="Osbourn A."/>
            <person name="Sattely E.S."/>
        </authorList>
    </citation>
    <scope>NUCLEOTIDE SEQUENCE [LARGE SCALE GENOMIC DNA]</scope>
    <source>
        <strain evidence="2">cv. JPN11</strain>
        <tissue evidence="1">Leaf</tissue>
    </source>
</reference>